<feature type="compositionally biased region" description="Polar residues" evidence="1">
    <location>
        <begin position="40"/>
        <end position="51"/>
    </location>
</feature>
<keyword evidence="3" id="KW-1185">Reference proteome</keyword>
<proteinExistence type="predicted"/>
<evidence type="ECO:0000313" key="3">
    <source>
        <dbReference type="Proteomes" id="UP001189122"/>
    </source>
</evidence>
<dbReference type="EMBL" id="LR743596">
    <property type="protein sequence ID" value="CAA2626943.1"/>
    <property type="molecule type" value="Genomic_DNA"/>
</dbReference>
<organism evidence="2">
    <name type="scientific">Spirodela intermedia</name>
    <name type="common">Intermediate duckweed</name>
    <dbReference type="NCBI Taxonomy" id="51605"/>
    <lineage>
        <taxon>Eukaryota</taxon>
        <taxon>Viridiplantae</taxon>
        <taxon>Streptophyta</taxon>
        <taxon>Embryophyta</taxon>
        <taxon>Tracheophyta</taxon>
        <taxon>Spermatophyta</taxon>
        <taxon>Magnoliopsida</taxon>
        <taxon>Liliopsida</taxon>
        <taxon>Araceae</taxon>
        <taxon>Lemnoideae</taxon>
        <taxon>Spirodela</taxon>
    </lineage>
</organism>
<sequence>MTSSASSIAFAKGTAGRPGERQPGSTPKIRLQMVSKVSRRNTSCRSTTVPFSATWARRGRAPSQPCHSSSGTRSAGTCAR</sequence>
<dbReference type="Proteomes" id="UP001189122">
    <property type="component" value="Unassembled WGS sequence"/>
</dbReference>
<accession>A0A7I8J862</accession>
<evidence type="ECO:0000256" key="1">
    <source>
        <dbReference type="SAM" id="MobiDB-lite"/>
    </source>
</evidence>
<dbReference type="AlphaFoldDB" id="A0A7I8J862"/>
<feature type="region of interest" description="Disordered" evidence="1">
    <location>
        <begin position="1"/>
        <end position="80"/>
    </location>
</feature>
<dbReference type="EMBL" id="CACRZD030000009">
    <property type="protein sequence ID" value="CAA6666240.1"/>
    <property type="molecule type" value="Genomic_DNA"/>
</dbReference>
<reference evidence="2 3" key="1">
    <citation type="submission" date="2019-12" db="EMBL/GenBank/DDBJ databases">
        <authorList>
            <person name="Scholz U."/>
            <person name="Mascher M."/>
            <person name="Fiebig A."/>
        </authorList>
    </citation>
    <scope>NUCLEOTIDE SEQUENCE</scope>
</reference>
<protein>
    <submittedName>
        <fullName evidence="2">Uncharacterized protein</fullName>
    </submittedName>
</protein>
<evidence type="ECO:0000313" key="2">
    <source>
        <dbReference type="EMBL" id="CAA2626943.1"/>
    </source>
</evidence>
<gene>
    <name evidence="2" type="ORF">SI7747_09012629</name>
</gene>
<feature type="compositionally biased region" description="Polar residues" evidence="1">
    <location>
        <begin position="65"/>
        <end position="80"/>
    </location>
</feature>
<name>A0A7I8J862_SPIIN</name>